<name>A0A9N8ZR89_9GLOM</name>
<organism evidence="9 10">
    <name type="scientific">Acaulospora morrowiae</name>
    <dbReference type="NCBI Taxonomy" id="94023"/>
    <lineage>
        <taxon>Eukaryota</taxon>
        <taxon>Fungi</taxon>
        <taxon>Fungi incertae sedis</taxon>
        <taxon>Mucoromycota</taxon>
        <taxon>Glomeromycotina</taxon>
        <taxon>Glomeromycetes</taxon>
        <taxon>Diversisporales</taxon>
        <taxon>Acaulosporaceae</taxon>
        <taxon>Acaulospora</taxon>
    </lineage>
</organism>
<dbReference type="GO" id="GO:0004037">
    <property type="term" value="F:allantoicase activity"/>
    <property type="evidence" value="ECO:0007669"/>
    <property type="project" value="InterPro"/>
</dbReference>
<reference evidence="9" key="1">
    <citation type="submission" date="2021-06" db="EMBL/GenBank/DDBJ databases">
        <authorList>
            <person name="Kallberg Y."/>
            <person name="Tangrot J."/>
            <person name="Rosling A."/>
        </authorList>
    </citation>
    <scope>NUCLEOTIDE SEQUENCE</scope>
    <source>
        <strain evidence="9">CL551</strain>
    </source>
</reference>
<comment type="catalytic activity">
    <reaction evidence="6">
        <text>(S)-ureidoglycolate = urea + glyoxylate</text>
        <dbReference type="Rhea" id="RHEA:11304"/>
        <dbReference type="ChEBI" id="CHEBI:16199"/>
        <dbReference type="ChEBI" id="CHEBI:36655"/>
        <dbReference type="ChEBI" id="CHEBI:57296"/>
        <dbReference type="EC" id="4.3.2.3"/>
    </reaction>
</comment>
<evidence type="ECO:0000256" key="1">
    <source>
        <dbReference type="ARBA" id="ARBA00009242"/>
    </source>
</evidence>
<keyword evidence="5" id="KW-0456">Lyase</keyword>
<dbReference type="CDD" id="cd20298">
    <property type="entry name" value="cupin_UAH"/>
    <property type="match status" value="1"/>
</dbReference>
<evidence type="ECO:0000256" key="3">
    <source>
        <dbReference type="ARBA" id="ARBA00022631"/>
    </source>
</evidence>
<dbReference type="InterPro" id="IPR005164">
    <property type="entry name" value="Allantoicase"/>
</dbReference>
<evidence type="ECO:0000256" key="6">
    <source>
        <dbReference type="ARBA" id="ARBA00047684"/>
    </source>
</evidence>
<keyword evidence="3" id="KW-0659">Purine metabolism</keyword>
<evidence type="ECO:0000256" key="4">
    <source>
        <dbReference type="ARBA" id="ARBA00022801"/>
    </source>
</evidence>
<keyword evidence="4" id="KW-0378">Hydrolase</keyword>
<dbReference type="EMBL" id="CAJVPV010001669">
    <property type="protein sequence ID" value="CAG8504519.1"/>
    <property type="molecule type" value="Genomic_DNA"/>
</dbReference>
<dbReference type="InterPro" id="IPR008979">
    <property type="entry name" value="Galactose-bd-like_sf"/>
</dbReference>
<gene>
    <name evidence="9" type="ORF">AMORRO_LOCUS3416</name>
</gene>
<sequence>MSSFDLNHYRRLDLARGQELLDRKYVDLASANLGASILEFSDEFFAEASNLLKHGRPVRDPNRFTEHGAWYDGWETRRHNHSYDWVVIKLGFTGHITGFDIDTTYFNGNHAPIADVEACYSPDRDPIHEILSKIDLGPSAQHFIEIPKTPRFTHVRLNIYPDGGVSRFRVYGIVSPNWPSDHAALLDLAFVGHGAKPVACSDQHFSKVENLLLPGRGVDMSDGWETKRSRQENHKDWVIVRLGSAGYLEQAEIDTAFYKGNYPESASLEACYSDSVIPDASIEWTQILEKSKLSPHRQHLFQLSVVDQKFSHVRMTIYPDGGVKRLRIIGRKNLPSPNHKSRRPSSPQIPAVPALPPPKHIVAQPLTYEHYAPYGHIIQSFPEPKRTSPLATTITNNIRVTPANQGTARKYNHIAPVVNACQKPILIKGDSDGNVQFVSKAEPNLSLYRCLPVSKLPFDVRLLERHPYSSQAFVPMCGGTNVRAYMIVVCLSDQDGIPDFKTLKSFLCSSSQGISYNPGVWHHPMIALEETTDFVCLTHESGVATQDCEEIEVGSHNIQINVIPEFSNKNE</sequence>
<comment type="caution">
    <text evidence="9">The sequence shown here is derived from an EMBL/GenBank/DDBJ whole genome shotgun (WGS) entry which is preliminary data.</text>
</comment>
<dbReference type="SUPFAM" id="SSF51182">
    <property type="entry name" value="RmlC-like cupins"/>
    <property type="match status" value="1"/>
</dbReference>
<dbReference type="GO" id="GO:0004848">
    <property type="term" value="F:ureidoglycolate hydrolase activity"/>
    <property type="evidence" value="ECO:0007669"/>
    <property type="project" value="InterPro"/>
</dbReference>
<dbReference type="InterPro" id="IPR047233">
    <property type="entry name" value="UAH_cupin"/>
</dbReference>
<dbReference type="InterPro" id="IPR024060">
    <property type="entry name" value="Ureidoglycolate_lyase_dom_sf"/>
</dbReference>
<dbReference type="InterPro" id="IPR011051">
    <property type="entry name" value="RmlC_Cupin_sf"/>
</dbReference>
<evidence type="ECO:0000256" key="5">
    <source>
        <dbReference type="ARBA" id="ARBA00023239"/>
    </source>
</evidence>
<dbReference type="NCBIfam" id="TIGR02961">
    <property type="entry name" value="allantoicase"/>
    <property type="match status" value="1"/>
</dbReference>
<dbReference type="Pfam" id="PF03561">
    <property type="entry name" value="Allantoicase"/>
    <property type="match status" value="2"/>
</dbReference>
<dbReference type="GO" id="GO:0000256">
    <property type="term" value="P:allantoin catabolic process"/>
    <property type="evidence" value="ECO:0007669"/>
    <property type="project" value="InterPro"/>
</dbReference>
<protein>
    <submittedName>
        <fullName evidence="9">15367_t:CDS:1</fullName>
    </submittedName>
</protein>
<keyword evidence="10" id="KW-1185">Reference proteome</keyword>
<dbReference type="GO" id="GO:0050385">
    <property type="term" value="F:ureidoglycolate lyase activity"/>
    <property type="evidence" value="ECO:0007669"/>
    <property type="project" value="UniProtKB-EC"/>
</dbReference>
<feature type="domain" description="Allantoicase" evidence="8">
    <location>
        <begin position="194"/>
        <end position="332"/>
    </location>
</feature>
<dbReference type="AlphaFoldDB" id="A0A9N8ZR89"/>
<comment type="subunit">
    <text evidence="2">Homodimer.</text>
</comment>
<evidence type="ECO:0000259" key="8">
    <source>
        <dbReference type="Pfam" id="PF03561"/>
    </source>
</evidence>
<dbReference type="OrthoDB" id="10266039at2759"/>
<comment type="similarity">
    <text evidence="1">Belongs to the allantoicase family.</text>
</comment>
<evidence type="ECO:0000256" key="2">
    <source>
        <dbReference type="ARBA" id="ARBA00011738"/>
    </source>
</evidence>
<dbReference type="Gene3D" id="2.60.120.260">
    <property type="entry name" value="Galactose-binding domain-like"/>
    <property type="match status" value="2"/>
</dbReference>
<dbReference type="InterPro" id="IPR007247">
    <property type="entry name" value="Ureidogly_lyase"/>
</dbReference>
<dbReference type="Gene3D" id="2.60.120.480">
    <property type="entry name" value="Ureidoglycolate hydrolase"/>
    <property type="match status" value="1"/>
</dbReference>
<dbReference type="Proteomes" id="UP000789342">
    <property type="component" value="Unassembled WGS sequence"/>
</dbReference>
<evidence type="ECO:0000313" key="10">
    <source>
        <dbReference type="Proteomes" id="UP000789342"/>
    </source>
</evidence>
<feature type="region of interest" description="Disordered" evidence="7">
    <location>
        <begin position="332"/>
        <end position="355"/>
    </location>
</feature>
<dbReference type="FunFam" id="2.60.120.260:FF:000059">
    <property type="entry name" value="Probable allantoicase"/>
    <property type="match status" value="1"/>
</dbReference>
<dbReference type="SUPFAM" id="SSF49785">
    <property type="entry name" value="Galactose-binding domain-like"/>
    <property type="match status" value="2"/>
</dbReference>
<dbReference type="InterPro" id="IPR015908">
    <property type="entry name" value="Allantoicase_dom"/>
</dbReference>
<dbReference type="GO" id="GO:0006144">
    <property type="term" value="P:purine nucleobase metabolic process"/>
    <property type="evidence" value="ECO:0007669"/>
    <property type="project" value="UniProtKB-KW"/>
</dbReference>
<dbReference type="PANTHER" id="PTHR12045">
    <property type="entry name" value="ALLANTOICASE"/>
    <property type="match status" value="1"/>
</dbReference>
<evidence type="ECO:0000313" key="9">
    <source>
        <dbReference type="EMBL" id="CAG8504519.1"/>
    </source>
</evidence>
<dbReference type="Pfam" id="PF04115">
    <property type="entry name" value="Ureidogly_lyase"/>
    <property type="match status" value="1"/>
</dbReference>
<dbReference type="PANTHER" id="PTHR12045:SF3">
    <property type="entry name" value="INACTIVE ALLANTOICASE-RELATED"/>
    <property type="match status" value="1"/>
</dbReference>
<feature type="domain" description="Allantoicase" evidence="8">
    <location>
        <begin position="34"/>
        <end position="174"/>
    </location>
</feature>
<accession>A0A9N8ZR89</accession>
<dbReference type="HAMAP" id="MF_00813">
    <property type="entry name" value="Allantoicase"/>
    <property type="match status" value="1"/>
</dbReference>
<evidence type="ECO:0000256" key="7">
    <source>
        <dbReference type="SAM" id="MobiDB-lite"/>
    </source>
</evidence>
<proteinExistence type="inferred from homology"/>